<gene>
    <name evidence="2" type="ORF">GCU69_01110</name>
</gene>
<dbReference type="InterPro" id="IPR006626">
    <property type="entry name" value="PbH1"/>
</dbReference>
<dbReference type="RefSeq" id="WP_170315750.1">
    <property type="nucleotide sequence ID" value="NZ_WHPN01000026.1"/>
</dbReference>
<dbReference type="InterPro" id="IPR002612">
    <property type="entry name" value="Adeno_E1B_55kDa"/>
</dbReference>
<comment type="caution">
    <text evidence="2">The sequence shown here is derived from an EMBL/GenBank/DDBJ whole genome shotgun (WGS) entry which is preliminary data.</text>
</comment>
<feature type="signal peptide" evidence="1">
    <location>
        <begin position="1"/>
        <end position="23"/>
    </location>
</feature>
<dbReference type="Gene3D" id="2.160.20.10">
    <property type="entry name" value="Single-stranded right-handed beta-helix, Pectin lyase-like"/>
    <property type="match status" value="1"/>
</dbReference>
<dbReference type="EMBL" id="WHPN01000026">
    <property type="protein sequence ID" value="KAF4410946.1"/>
    <property type="molecule type" value="Genomic_DNA"/>
</dbReference>
<dbReference type="Proteomes" id="UP000621266">
    <property type="component" value="Unassembled WGS sequence"/>
</dbReference>
<organism evidence="2 3">
    <name type="scientific">Streptomyces lycii</name>
    <dbReference type="NCBI Taxonomy" id="2654337"/>
    <lineage>
        <taxon>Bacteria</taxon>
        <taxon>Bacillati</taxon>
        <taxon>Actinomycetota</taxon>
        <taxon>Actinomycetes</taxon>
        <taxon>Kitasatosporales</taxon>
        <taxon>Streptomycetaceae</taxon>
        <taxon>Streptomyces</taxon>
    </lineage>
</organism>
<dbReference type="Pfam" id="PF01696">
    <property type="entry name" value="Adeno_E1B_55K"/>
    <property type="match status" value="1"/>
</dbReference>
<accession>A0ABQ7FS63</accession>
<reference evidence="2 3" key="1">
    <citation type="submission" date="2019-10" db="EMBL/GenBank/DDBJ databases">
        <title>Streptomyces tenebrisbrunneis sp.nov., an endogenous actinomycete isolated from of Lycium ruthenicum.</title>
        <authorList>
            <person name="Ma L."/>
        </authorList>
    </citation>
    <scope>NUCLEOTIDE SEQUENCE [LARGE SCALE GENOMIC DNA]</scope>
    <source>
        <strain evidence="2 3">TRM 66187</strain>
    </source>
</reference>
<dbReference type="SUPFAM" id="SSF51126">
    <property type="entry name" value="Pectin lyase-like"/>
    <property type="match status" value="1"/>
</dbReference>
<keyword evidence="3" id="KW-1185">Reference proteome</keyword>
<evidence type="ECO:0000313" key="2">
    <source>
        <dbReference type="EMBL" id="KAF4410946.1"/>
    </source>
</evidence>
<name>A0ABQ7FS63_9ACTN</name>
<proteinExistence type="predicted"/>
<dbReference type="SMART" id="SM00710">
    <property type="entry name" value="PbH1"/>
    <property type="match status" value="6"/>
</dbReference>
<keyword evidence="1" id="KW-0732">Signal</keyword>
<protein>
    <recommendedName>
        <fullName evidence="4">Right handed beta helix domain-containing protein</fullName>
    </recommendedName>
</protein>
<sequence length="366" mass="38167">MQRRSALAGIVGAGLAGAGAAGAAGGLLASGGAQAAQDPGRGLPVLPPGADWGRVLARTPQVQLAPGTTYTLDEPVELPDDCWIAGNGATVTVSGDSLGALRITGRRNVTVTGVRFLGRAADPVDSPMVAAHVGVALTRSFNVRVLDCDFERWRGAGVTVTGSVDDDYYAYRVKLRGNSFDRCYFGVSAADRSEYSVLGGNSFTYCRLAIWNSSGNWTVNDNNVMGCRGAYYSLAETSPYGSLPADNWNHGSLAGNTFNHSNSGGRSPWTRETAFPVGGEPRDPGPGVVVGGVLPPTFSGNTLWYTDLTATDLQGTRWLLSGSTFSHLTIACTGTAPVHLVGTQSRNPGAAPVLRGNVKDLLEYPG</sequence>
<evidence type="ECO:0000313" key="3">
    <source>
        <dbReference type="Proteomes" id="UP000621266"/>
    </source>
</evidence>
<dbReference type="InterPro" id="IPR011050">
    <property type="entry name" value="Pectin_lyase_fold/virulence"/>
</dbReference>
<dbReference type="InterPro" id="IPR012334">
    <property type="entry name" value="Pectin_lyas_fold"/>
</dbReference>
<evidence type="ECO:0008006" key="4">
    <source>
        <dbReference type="Google" id="ProtNLM"/>
    </source>
</evidence>
<feature type="chain" id="PRO_5046692355" description="Right handed beta helix domain-containing protein" evidence="1">
    <location>
        <begin position="24"/>
        <end position="366"/>
    </location>
</feature>
<evidence type="ECO:0000256" key="1">
    <source>
        <dbReference type="SAM" id="SignalP"/>
    </source>
</evidence>